<accession>A0A2S5BI86</accession>
<dbReference type="Proteomes" id="UP000237144">
    <property type="component" value="Unassembled WGS sequence"/>
</dbReference>
<evidence type="ECO:0000256" key="5">
    <source>
        <dbReference type="ARBA" id="ARBA00023136"/>
    </source>
</evidence>
<gene>
    <name evidence="6" type="ORF">BMF94_0678</name>
</gene>
<dbReference type="InterPro" id="IPR001349">
    <property type="entry name" value="Cyt_c_oxidase_su6a"/>
</dbReference>
<dbReference type="SUPFAM" id="SSF81411">
    <property type="entry name" value="Mitochondrial cytochrome c oxidase subunit VIa"/>
    <property type="match status" value="1"/>
</dbReference>
<evidence type="ECO:0000256" key="1">
    <source>
        <dbReference type="ARBA" id="ARBA00004273"/>
    </source>
</evidence>
<comment type="caution">
    <text evidence="6">The sequence shown here is derived from an EMBL/GenBank/DDBJ whole genome shotgun (WGS) entry which is preliminary data.</text>
</comment>
<evidence type="ECO:0000313" key="6">
    <source>
        <dbReference type="EMBL" id="POY76477.1"/>
    </source>
</evidence>
<dbReference type="Gene3D" id="4.10.95.10">
    <property type="entry name" value="Cytochrome c oxidase, subunit VIa"/>
    <property type="match status" value="1"/>
</dbReference>
<keyword evidence="7" id="KW-1185">Reference proteome</keyword>
<keyword evidence="4" id="KW-0496">Mitochondrion</keyword>
<name>A0A2S5BI86_9BASI</name>
<keyword evidence="3" id="KW-0809">Transit peptide</keyword>
<evidence type="ECO:0000256" key="2">
    <source>
        <dbReference type="ARBA" id="ARBA00022792"/>
    </source>
</evidence>
<dbReference type="GO" id="GO:0005743">
    <property type="term" value="C:mitochondrial inner membrane"/>
    <property type="evidence" value="ECO:0007669"/>
    <property type="project" value="UniProtKB-SubCell"/>
</dbReference>
<evidence type="ECO:0000256" key="3">
    <source>
        <dbReference type="ARBA" id="ARBA00022946"/>
    </source>
</evidence>
<dbReference type="Pfam" id="PF02046">
    <property type="entry name" value="COX6A"/>
    <property type="match status" value="1"/>
</dbReference>
<organism evidence="6 7">
    <name type="scientific">Rhodotorula taiwanensis</name>
    <dbReference type="NCBI Taxonomy" id="741276"/>
    <lineage>
        <taxon>Eukaryota</taxon>
        <taxon>Fungi</taxon>
        <taxon>Dikarya</taxon>
        <taxon>Basidiomycota</taxon>
        <taxon>Pucciniomycotina</taxon>
        <taxon>Microbotryomycetes</taxon>
        <taxon>Sporidiobolales</taxon>
        <taxon>Sporidiobolaceae</taxon>
        <taxon>Rhodotorula</taxon>
    </lineage>
</organism>
<dbReference type="OrthoDB" id="5947505at2759"/>
<dbReference type="AlphaFoldDB" id="A0A2S5BI86"/>
<evidence type="ECO:0000313" key="7">
    <source>
        <dbReference type="Proteomes" id="UP000237144"/>
    </source>
</evidence>
<keyword evidence="2" id="KW-0999">Mitochondrion inner membrane</keyword>
<protein>
    <submittedName>
        <fullName evidence="6">Uncharacterized protein</fullName>
    </submittedName>
</protein>
<evidence type="ECO:0000256" key="4">
    <source>
        <dbReference type="ARBA" id="ARBA00023128"/>
    </source>
</evidence>
<proteinExistence type="predicted"/>
<comment type="subcellular location">
    <subcellularLocation>
        <location evidence="1">Mitochondrion inner membrane</location>
    </subcellularLocation>
</comment>
<reference evidence="6 7" key="1">
    <citation type="journal article" date="2018" name="Front. Microbiol.">
        <title>Prospects for Fungal Bioremediation of Acidic Radioactive Waste Sites: Characterization and Genome Sequence of Rhodotorula taiwanensis MD1149.</title>
        <authorList>
            <person name="Tkavc R."/>
            <person name="Matrosova V.Y."/>
            <person name="Grichenko O.E."/>
            <person name="Gostincar C."/>
            <person name="Volpe R.P."/>
            <person name="Klimenkova P."/>
            <person name="Gaidamakova E.K."/>
            <person name="Zhou C.E."/>
            <person name="Stewart B.J."/>
            <person name="Lyman M.G."/>
            <person name="Malfatti S.A."/>
            <person name="Rubinfeld B."/>
            <person name="Courtot M."/>
            <person name="Singh J."/>
            <person name="Dalgard C.L."/>
            <person name="Hamilton T."/>
            <person name="Frey K.G."/>
            <person name="Gunde-Cimerman N."/>
            <person name="Dugan L."/>
            <person name="Daly M.J."/>
        </authorList>
    </citation>
    <scope>NUCLEOTIDE SEQUENCE [LARGE SCALE GENOMIC DNA]</scope>
    <source>
        <strain evidence="6 7">MD1149</strain>
    </source>
</reference>
<dbReference type="InterPro" id="IPR036418">
    <property type="entry name" value="Cyt_c_oxidase_su6a_sf"/>
</dbReference>
<keyword evidence="5" id="KW-0472">Membrane</keyword>
<sequence length="116" mass="13024">MFAAFRTAARATAGRRLFATAAPGQASKTEFEQTRHAIEHHAAQSAELWRKITYYVAFPAIIIALLNAKNLAEEHEAHLEHMKEENGGELPERIVYGTYTPFYNPRVNIPIEGADE</sequence>
<dbReference type="EMBL" id="PJQD01000005">
    <property type="protein sequence ID" value="POY76477.1"/>
    <property type="molecule type" value="Genomic_DNA"/>
</dbReference>
<dbReference type="STRING" id="741276.A0A2S5BI86"/>